<sequence>MDPEKAAADDVESNVQAPVEGTVPNEIENRPTIVSQRGGEEDREAFLHMMNAWYIEFVRANPNAPPPPPPPIPQPTSVAPQVVEVVRREKPPVDRKKYISQRFIDQKRKELLVLKQGKMSVTEYEREFVRLSKYARECVSTEAIMCKRFEDRLNEDIKLFVAVLELKEFVVQVDQACKAEELVKEK</sequence>
<dbReference type="Proteomes" id="UP000325315">
    <property type="component" value="Unassembled WGS sequence"/>
</dbReference>
<dbReference type="EMBL" id="SMMG02000002">
    <property type="protein sequence ID" value="KAA3484733.1"/>
    <property type="molecule type" value="Genomic_DNA"/>
</dbReference>
<organism evidence="3 4">
    <name type="scientific">Gossypium australe</name>
    <dbReference type="NCBI Taxonomy" id="47621"/>
    <lineage>
        <taxon>Eukaryota</taxon>
        <taxon>Viridiplantae</taxon>
        <taxon>Streptophyta</taxon>
        <taxon>Embryophyta</taxon>
        <taxon>Tracheophyta</taxon>
        <taxon>Spermatophyta</taxon>
        <taxon>Magnoliopsida</taxon>
        <taxon>eudicotyledons</taxon>
        <taxon>Gunneridae</taxon>
        <taxon>Pentapetalae</taxon>
        <taxon>rosids</taxon>
        <taxon>malvids</taxon>
        <taxon>Malvales</taxon>
        <taxon>Malvaceae</taxon>
        <taxon>Malvoideae</taxon>
        <taxon>Gossypium</taxon>
    </lineage>
</organism>
<dbReference type="AlphaFoldDB" id="A0A5B6WTD0"/>
<feature type="region of interest" description="Disordered" evidence="1">
    <location>
        <begin position="1"/>
        <end position="39"/>
    </location>
</feature>
<dbReference type="InterPro" id="IPR005162">
    <property type="entry name" value="Retrotrans_gag_dom"/>
</dbReference>
<evidence type="ECO:0000256" key="1">
    <source>
        <dbReference type="SAM" id="MobiDB-lite"/>
    </source>
</evidence>
<keyword evidence="4" id="KW-1185">Reference proteome</keyword>
<gene>
    <name evidence="3" type="ORF">EPI10_006799</name>
</gene>
<evidence type="ECO:0000313" key="3">
    <source>
        <dbReference type="EMBL" id="KAA3484733.1"/>
    </source>
</evidence>
<reference evidence="4" key="1">
    <citation type="journal article" date="2019" name="Plant Biotechnol. J.">
        <title>Genome sequencing of the Australian wild diploid species Gossypium australe highlights disease resistance and delayed gland morphogenesis.</title>
        <authorList>
            <person name="Cai Y."/>
            <person name="Cai X."/>
            <person name="Wang Q."/>
            <person name="Wang P."/>
            <person name="Zhang Y."/>
            <person name="Cai C."/>
            <person name="Xu Y."/>
            <person name="Wang K."/>
            <person name="Zhou Z."/>
            <person name="Wang C."/>
            <person name="Geng S."/>
            <person name="Li B."/>
            <person name="Dong Q."/>
            <person name="Hou Y."/>
            <person name="Wang H."/>
            <person name="Ai P."/>
            <person name="Liu Z."/>
            <person name="Yi F."/>
            <person name="Sun M."/>
            <person name="An G."/>
            <person name="Cheng J."/>
            <person name="Zhang Y."/>
            <person name="Shi Q."/>
            <person name="Xie Y."/>
            <person name="Shi X."/>
            <person name="Chang Y."/>
            <person name="Huang F."/>
            <person name="Chen Y."/>
            <person name="Hong S."/>
            <person name="Mi L."/>
            <person name="Sun Q."/>
            <person name="Zhang L."/>
            <person name="Zhou B."/>
            <person name="Peng R."/>
            <person name="Zhang X."/>
            <person name="Liu F."/>
        </authorList>
    </citation>
    <scope>NUCLEOTIDE SEQUENCE [LARGE SCALE GENOMIC DNA]</scope>
    <source>
        <strain evidence="4">cv. PA1801</strain>
    </source>
</reference>
<name>A0A5B6WTD0_9ROSI</name>
<dbReference type="PANTHER" id="PTHR34482:SF36">
    <property type="entry name" value="RETROTRANSPOSON GAG DOMAIN-CONTAINING PROTEIN"/>
    <property type="match status" value="1"/>
</dbReference>
<dbReference type="OrthoDB" id="2272416at2759"/>
<protein>
    <submittedName>
        <fullName evidence="3">Retrotransposon gag domain-containing 1</fullName>
    </submittedName>
</protein>
<evidence type="ECO:0000313" key="4">
    <source>
        <dbReference type="Proteomes" id="UP000325315"/>
    </source>
</evidence>
<accession>A0A5B6WTD0</accession>
<evidence type="ECO:0000259" key="2">
    <source>
        <dbReference type="Pfam" id="PF03732"/>
    </source>
</evidence>
<proteinExistence type="predicted"/>
<dbReference type="Pfam" id="PF03732">
    <property type="entry name" value="Retrotrans_gag"/>
    <property type="match status" value="1"/>
</dbReference>
<dbReference type="PANTHER" id="PTHR34482">
    <property type="entry name" value="DNA DAMAGE-INDUCIBLE PROTEIN 1-LIKE"/>
    <property type="match status" value="1"/>
</dbReference>
<comment type="caution">
    <text evidence="3">The sequence shown here is derived from an EMBL/GenBank/DDBJ whole genome shotgun (WGS) entry which is preliminary data.</text>
</comment>
<feature type="domain" description="Retrotransposon gag" evidence="2">
    <location>
        <begin position="95"/>
        <end position="151"/>
    </location>
</feature>